<evidence type="ECO:0000256" key="2">
    <source>
        <dbReference type="SAM" id="SignalP"/>
    </source>
</evidence>
<accession>A0A1W6K9D7</accession>
<keyword evidence="1" id="KW-1133">Transmembrane helix</keyword>
<reference evidence="3 4" key="1">
    <citation type="submission" date="2017-04" db="EMBL/GenBank/DDBJ databases">
        <title>Genome Sequence of Marinobacter salarius strain SMR5 Isolated from a culture of the Diatom Skeletonema marinoi.</title>
        <authorList>
            <person name="Topel M."/>
            <person name="Pinder M.I.M."/>
            <person name="Johansson O.N."/>
            <person name="Kourtchenko O."/>
            <person name="Godhe A."/>
            <person name="Clarke A.K."/>
        </authorList>
    </citation>
    <scope>NUCLEOTIDE SEQUENCE [LARGE SCALE GENOMIC DNA]</scope>
    <source>
        <strain evidence="3 4">SMR5</strain>
    </source>
</reference>
<dbReference type="AlphaFoldDB" id="A0A1W6K9D7"/>
<name>A0A1W6K9D7_9GAMM</name>
<keyword evidence="1" id="KW-0472">Membrane</keyword>
<dbReference type="RefSeq" id="WP_085680464.1">
    <property type="nucleotide sequence ID" value="NZ_CP020931.1"/>
</dbReference>
<feature type="transmembrane region" description="Helical" evidence="1">
    <location>
        <begin position="191"/>
        <end position="208"/>
    </location>
</feature>
<protein>
    <recommendedName>
        <fullName evidence="5">PEP-CTERM protein-sorting domain-containing protein</fullName>
    </recommendedName>
</protein>
<dbReference type="Proteomes" id="UP000193100">
    <property type="component" value="Chromosome"/>
</dbReference>
<dbReference type="EMBL" id="CP020931">
    <property type="protein sequence ID" value="ARM84055.1"/>
    <property type="molecule type" value="Genomic_DNA"/>
</dbReference>
<keyword evidence="1" id="KW-0812">Transmembrane</keyword>
<keyword evidence="2" id="KW-0732">Signal</keyword>
<proteinExistence type="predicted"/>
<dbReference type="GeneID" id="77255930"/>
<evidence type="ECO:0000256" key="1">
    <source>
        <dbReference type="SAM" id="Phobius"/>
    </source>
</evidence>
<evidence type="ECO:0008006" key="5">
    <source>
        <dbReference type="Google" id="ProtNLM"/>
    </source>
</evidence>
<organism evidence="3 4">
    <name type="scientific">Marinobacter salarius</name>
    <dbReference type="NCBI Taxonomy" id="1420917"/>
    <lineage>
        <taxon>Bacteria</taxon>
        <taxon>Pseudomonadati</taxon>
        <taxon>Pseudomonadota</taxon>
        <taxon>Gammaproteobacteria</taxon>
        <taxon>Pseudomonadales</taxon>
        <taxon>Marinobacteraceae</taxon>
        <taxon>Marinobacter</taxon>
    </lineage>
</organism>
<feature type="signal peptide" evidence="2">
    <location>
        <begin position="1"/>
        <end position="19"/>
    </location>
</feature>
<gene>
    <name evidence="3" type="ORF">MARSALSMR5_01978</name>
</gene>
<feature type="chain" id="PRO_5012958533" description="PEP-CTERM protein-sorting domain-containing protein" evidence="2">
    <location>
        <begin position="20"/>
        <end position="214"/>
    </location>
</feature>
<evidence type="ECO:0000313" key="3">
    <source>
        <dbReference type="EMBL" id="ARM84055.1"/>
    </source>
</evidence>
<evidence type="ECO:0000313" key="4">
    <source>
        <dbReference type="Proteomes" id="UP000193100"/>
    </source>
</evidence>
<sequence>MRVGTLLAILWCFSVQANAAPIWTYDLEGTVSGSEEAAGYLADIGVGDSFSIRMSMQKQLDGSHKINFSGSLGGWLFTRQEASAYYLHSDSAPERFYSSGSSSLLNAPAGTLGAIDPWDIYLQLFGLETTGAVDIAEEDKLVKSDGWLDVDQFLQGNISFNFFAQLGPEGSSWTENDLFGDIHSIVQVSESTPAMMMAIGLLCIFAGYQRKLRR</sequence>